<gene>
    <name evidence="2" type="ORF">SAMN05421643_10266</name>
</gene>
<evidence type="ECO:0000313" key="2">
    <source>
        <dbReference type="EMBL" id="SDX99645.1"/>
    </source>
</evidence>
<evidence type="ECO:0000313" key="3">
    <source>
        <dbReference type="Proteomes" id="UP000199035"/>
    </source>
</evidence>
<dbReference type="AlphaFoldDB" id="A0A1H3G9A6"/>
<dbReference type="Proteomes" id="UP000199035">
    <property type="component" value="Unassembled WGS sequence"/>
</dbReference>
<organism evidence="2 3">
    <name type="scientific">Acinetobacter kyonggiensis</name>
    <dbReference type="NCBI Taxonomy" id="595670"/>
    <lineage>
        <taxon>Bacteria</taxon>
        <taxon>Pseudomonadati</taxon>
        <taxon>Pseudomonadota</taxon>
        <taxon>Gammaproteobacteria</taxon>
        <taxon>Moraxellales</taxon>
        <taxon>Moraxellaceae</taxon>
        <taxon>Acinetobacter</taxon>
    </lineage>
</organism>
<name>A0A1H3G9A6_9GAMM</name>
<keyword evidence="3" id="KW-1185">Reference proteome</keyword>
<feature type="chain" id="PRO_5011564189" evidence="1">
    <location>
        <begin position="27"/>
        <end position="134"/>
    </location>
</feature>
<keyword evidence="1" id="KW-0732">Signal</keyword>
<proteinExistence type="predicted"/>
<evidence type="ECO:0000256" key="1">
    <source>
        <dbReference type="SAM" id="SignalP"/>
    </source>
</evidence>
<protein>
    <submittedName>
        <fullName evidence="2">Uncharacterized protein</fullName>
    </submittedName>
</protein>
<dbReference type="STRING" id="595670.SAMN05421643_10266"/>
<dbReference type="EMBL" id="FNPK01000002">
    <property type="protein sequence ID" value="SDX99645.1"/>
    <property type="molecule type" value="Genomic_DNA"/>
</dbReference>
<feature type="signal peptide" evidence="1">
    <location>
        <begin position="1"/>
        <end position="26"/>
    </location>
</feature>
<accession>A0A1H3G9A6</accession>
<sequence length="134" mass="15501">MKKKTFLLQIFLLLFTFQSIWSVAEAACLHEMPNVPSFFNDPSFAQPNAQSNDNKKSLVDDQKIYDYCQKICFNDRCSHLSNHIALELDTQSYYNDEPNFQVDILHARPWVNFYQSPYLPRLAPPPELSPLAVG</sequence>
<dbReference type="RefSeq" id="WP_086183561.1">
    <property type="nucleotide sequence ID" value="NZ_FNPK01000002.1"/>
</dbReference>
<reference evidence="3" key="1">
    <citation type="submission" date="2016-10" db="EMBL/GenBank/DDBJ databases">
        <authorList>
            <person name="Varghese N."/>
            <person name="Submissions S."/>
        </authorList>
    </citation>
    <scope>NUCLEOTIDE SEQUENCE [LARGE SCALE GENOMIC DNA]</scope>
    <source>
        <strain evidence="3">ANC 5109</strain>
    </source>
</reference>